<keyword evidence="2" id="KW-0812">Transmembrane</keyword>
<evidence type="ECO:0000313" key="5">
    <source>
        <dbReference type="Proteomes" id="UP001158986"/>
    </source>
</evidence>
<dbReference type="Pfam" id="PF01419">
    <property type="entry name" value="Jacalin"/>
    <property type="match status" value="1"/>
</dbReference>
<feature type="compositionally biased region" description="Basic and acidic residues" evidence="1">
    <location>
        <begin position="256"/>
        <end position="268"/>
    </location>
</feature>
<dbReference type="InterPro" id="IPR001229">
    <property type="entry name" value="Jacalin-like_lectin_dom"/>
</dbReference>
<dbReference type="EMBL" id="CAKLCB010000348">
    <property type="protein sequence ID" value="CAH0520317.1"/>
    <property type="molecule type" value="Genomic_DNA"/>
</dbReference>
<keyword evidence="2" id="KW-0472">Membrane</keyword>
<dbReference type="Proteomes" id="UP001158986">
    <property type="component" value="Unassembled WGS sequence"/>
</dbReference>
<comment type="caution">
    <text evidence="4">The sequence shown here is derived from an EMBL/GenBank/DDBJ whole genome shotgun (WGS) entry which is preliminary data.</text>
</comment>
<evidence type="ECO:0000259" key="3">
    <source>
        <dbReference type="PROSITE" id="PS51752"/>
    </source>
</evidence>
<name>A0ABN8D5A3_9STRA</name>
<reference evidence="4 5" key="1">
    <citation type="submission" date="2021-11" db="EMBL/GenBank/DDBJ databases">
        <authorList>
            <person name="Islam A."/>
            <person name="Islam S."/>
            <person name="Flora M.S."/>
            <person name="Rahman M."/>
            <person name="Ziaur R.M."/>
            <person name="Epstein J.H."/>
            <person name="Hassan M."/>
            <person name="Klassen M."/>
            <person name="Woodard K."/>
            <person name="Webb A."/>
            <person name="Webby R.J."/>
            <person name="El Zowalaty M.E."/>
        </authorList>
    </citation>
    <scope>NUCLEOTIDE SEQUENCE [LARGE SCALE GENOMIC DNA]</scope>
    <source>
        <strain evidence="4">Pbs1</strain>
    </source>
</reference>
<keyword evidence="5" id="KW-1185">Reference proteome</keyword>
<feature type="domain" description="Jacalin-type lectin" evidence="3">
    <location>
        <begin position="73"/>
        <end position="218"/>
    </location>
</feature>
<keyword evidence="2" id="KW-1133">Transmembrane helix</keyword>
<evidence type="ECO:0000313" key="4">
    <source>
        <dbReference type="EMBL" id="CAH0520317.1"/>
    </source>
</evidence>
<feature type="compositionally biased region" description="Pro residues" evidence="1">
    <location>
        <begin position="269"/>
        <end position="297"/>
    </location>
</feature>
<accession>A0ABN8D5A3</accession>
<feature type="region of interest" description="Disordered" evidence="1">
    <location>
        <begin position="221"/>
        <end position="306"/>
    </location>
</feature>
<evidence type="ECO:0000256" key="2">
    <source>
        <dbReference type="SAM" id="Phobius"/>
    </source>
</evidence>
<protein>
    <recommendedName>
        <fullName evidence="3">Jacalin-type lectin domain-containing protein</fullName>
    </recommendedName>
</protein>
<gene>
    <name evidence="4" type="ORF">PBS001_LOCUS6804</name>
</gene>
<organism evidence="4 5">
    <name type="scientific">Peronospora belbahrii</name>
    <dbReference type="NCBI Taxonomy" id="622444"/>
    <lineage>
        <taxon>Eukaryota</taxon>
        <taxon>Sar</taxon>
        <taxon>Stramenopiles</taxon>
        <taxon>Oomycota</taxon>
        <taxon>Peronosporomycetes</taxon>
        <taxon>Peronosporales</taxon>
        <taxon>Peronosporaceae</taxon>
        <taxon>Peronospora</taxon>
    </lineage>
</organism>
<dbReference type="PROSITE" id="PS51752">
    <property type="entry name" value="JACALIN_LECTIN"/>
    <property type="match status" value="1"/>
</dbReference>
<proteinExistence type="predicted"/>
<evidence type="ECO:0000256" key="1">
    <source>
        <dbReference type="SAM" id="MobiDB-lite"/>
    </source>
</evidence>
<dbReference type="SUPFAM" id="SSF51101">
    <property type="entry name" value="Mannose-binding lectins"/>
    <property type="match status" value="1"/>
</dbReference>
<dbReference type="Gene3D" id="2.100.10.30">
    <property type="entry name" value="Jacalin-like lectin domain"/>
    <property type="match status" value="1"/>
</dbReference>
<dbReference type="InterPro" id="IPR036404">
    <property type="entry name" value="Jacalin-like_lectin_dom_sf"/>
</dbReference>
<sequence>MYTTTQWYQDIVQVFSSLFILHSRSTAQVIELKSSIRLKNLKKCAMVRVLFHLVAALILIAGSVTVYSDSSCKFAFPNLGGYTHGNVFSDMKNCDSNRDVIGIGIRSGKVIDGCGFFWATKNNTTFSMYHGGNGGKWTYHAIDPKKEIIVSVKIFWGKHNERTAVLGLSFTTSLNNVITGGTLEGEEKLYEAPEDYKMCGITGTSSYKLYSVAPLWTKISGCGPPESTPPPGDKDKDDGSCEGSADKDDDDSSDTDENKHKFYTREPYDPSPPVGPYGPSPPVGPYGPSPPVGPYGPSPAVGFYAPPTPSPGYFSAGGYNAAARPYSPNLEQFNAYGPTTTAYQSGYVRANPSA</sequence>
<feature type="transmembrane region" description="Helical" evidence="2">
    <location>
        <begin position="45"/>
        <end position="67"/>
    </location>
</feature>